<dbReference type="OrthoDB" id="42952at2759"/>
<proteinExistence type="predicted"/>
<name>A0A0M0J954_9EUKA</name>
<comment type="caution">
    <text evidence="2">The sequence shown here is derived from an EMBL/GenBank/DDBJ whole genome shotgun (WGS) entry which is preliminary data.</text>
</comment>
<feature type="region of interest" description="Disordered" evidence="1">
    <location>
        <begin position="162"/>
        <end position="184"/>
    </location>
</feature>
<accession>A0A0M0J954</accession>
<reference evidence="3" key="1">
    <citation type="journal article" date="2015" name="PLoS Genet.">
        <title>Genome Sequence and Transcriptome Analyses of Chrysochromulina tobin: Metabolic Tools for Enhanced Algal Fitness in the Prominent Order Prymnesiales (Haptophyceae).</title>
        <authorList>
            <person name="Hovde B.T."/>
            <person name="Deodato C.R."/>
            <person name="Hunsperger H.M."/>
            <person name="Ryken S.A."/>
            <person name="Yost W."/>
            <person name="Jha R.K."/>
            <person name="Patterson J."/>
            <person name="Monnat R.J. Jr."/>
            <person name="Barlow S.B."/>
            <person name="Starkenburg S.R."/>
            <person name="Cattolico R.A."/>
        </authorList>
    </citation>
    <scope>NUCLEOTIDE SEQUENCE</scope>
    <source>
        <strain evidence="3">CCMP291</strain>
    </source>
</reference>
<evidence type="ECO:0000313" key="2">
    <source>
        <dbReference type="EMBL" id="KOO22768.1"/>
    </source>
</evidence>
<organism evidence="2 3">
    <name type="scientific">Chrysochromulina tobinii</name>
    <dbReference type="NCBI Taxonomy" id="1460289"/>
    <lineage>
        <taxon>Eukaryota</taxon>
        <taxon>Haptista</taxon>
        <taxon>Haptophyta</taxon>
        <taxon>Prymnesiophyceae</taxon>
        <taxon>Prymnesiales</taxon>
        <taxon>Chrysochromulinaceae</taxon>
        <taxon>Chrysochromulina</taxon>
    </lineage>
</organism>
<dbReference type="AlphaFoldDB" id="A0A0M0J954"/>
<gene>
    <name evidence="2" type="ORF">Ctob_006265</name>
</gene>
<keyword evidence="3" id="KW-1185">Reference proteome</keyword>
<protein>
    <submittedName>
        <fullName evidence="2">Uncharacterized protein</fullName>
    </submittedName>
</protein>
<dbReference type="EMBL" id="JWZX01003252">
    <property type="protein sequence ID" value="KOO22768.1"/>
    <property type="molecule type" value="Genomic_DNA"/>
</dbReference>
<evidence type="ECO:0000313" key="3">
    <source>
        <dbReference type="Proteomes" id="UP000037460"/>
    </source>
</evidence>
<evidence type="ECO:0000256" key="1">
    <source>
        <dbReference type="SAM" id="MobiDB-lite"/>
    </source>
</evidence>
<dbReference type="Proteomes" id="UP000037460">
    <property type="component" value="Unassembled WGS sequence"/>
</dbReference>
<sequence length="184" mass="19489">MAIASGEVRQYHWAVVGNPCDHPAKLKESFTQPFYDRGPTTLEREAPEVRCDADGKLIGAYLSDHGYPIIGMFFDAVDDAPTADGSNAVLTAASSFVAQPGRMRHAPGGVQFQDESEYGPMCTDRASKGYNSGMGEIFRKVASISPVVVRLQLSASEVGAAASPRALSEGADANESCESPNSEA</sequence>